<keyword evidence="2" id="KW-0349">Heme</keyword>
<dbReference type="InterPro" id="IPR014314">
    <property type="entry name" value="Succ_DH_cytb556"/>
</dbReference>
<feature type="transmembrane region" description="Helical" evidence="8">
    <location>
        <begin position="81"/>
        <end position="100"/>
    </location>
</feature>
<sequence>MNVQRVGLRAVRRVAAKPSNVFPKVLAASLMQFRPAATTTLPPSEAEAQLAAQRLKRPLAPHLSIYKYDQTWFGASAWQRITGGILSCGLYGYSLIYLVAPLAGIHVESASLAAFVATLPAVVKGGIKFGLAWPFTFHSFNGVRHLVMDSGFAFSKKAIFVGGWGVWGMSLVTALGLVALY</sequence>
<dbReference type="NCBIfam" id="TIGR02970">
    <property type="entry name" value="succ_dehyd_cytB"/>
    <property type="match status" value="1"/>
</dbReference>
<evidence type="ECO:0000256" key="5">
    <source>
        <dbReference type="ARBA" id="ARBA00022989"/>
    </source>
</evidence>
<proteinExistence type="predicted"/>
<comment type="subcellular location">
    <subcellularLocation>
        <location evidence="1">Membrane</location>
        <topology evidence="1">Multi-pass membrane protein</topology>
    </subcellularLocation>
</comment>
<dbReference type="GO" id="GO:0046872">
    <property type="term" value="F:metal ion binding"/>
    <property type="evidence" value="ECO:0007669"/>
    <property type="project" value="UniProtKB-KW"/>
</dbReference>
<dbReference type="GO" id="GO:0016020">
    <property type="term" value="C:membrane"/>
    <property type="evidence" value="ECO:0007669"/>
    <property type="project" value="UniProtKB-SubCell"/>
</dbReference>
<dbReference type="InterPro" id="IPR000701">
    <property type="entry name" value="SuccDH_FuR_B_TM-su"/>
</dbReference>
<dbReference type="InterPro" id="IPR034804">
    <property type="entry name" value="SQR/QFR_C/D"/>
</dbReference>
<evidence type="ECO:0000256" key="2">
    <source>
        <dbReference type="ARBA" id="ARBA00022617"/>
    </source>
</evidence>
<evidence type="ECO:0000256" key="1">
    <source>
        <dbReference type="ARBA" id="ARBA00004141"/>
    </source>
</evidence>
<keyword evidence="5 8" id="KW-1133">Transmembrane helix</keyword>
<dbReference type="AlphaFoldDB" id="A0AAD5WVM0"/>
<comment type="caution">
    <text evidence="9">The sequence shown here is derived from an EMBL/GenBank/DDBJ whole genome shotgun (WGS) entry which is preliminary data.</text>
</comment>
<evidence type="ECO:0000256" key="3">
    <source>
        <dbReference type="ARBA" id="ARBA00022692"/>
    </source>
</evidence>
<accession>A0AAD5WVM0</accession>
<dbReference type="PANTHER" id="PTHR10978:SF5">
    <property type="entry name" value="SUCCINATE DEHYDROGENASE CYTOCHROME B560 SUBUNIT, MITOCHONDRIAL"/>
    <property type="match status" value="1"/>
</dbReference>
<dbReference type="GO" id="GO:0005739">
    <property type="term" value="C:mitochondrion"/>
    <property type="evidence" value="ECO:0007669"/>
    <property type="project" value="GOC"/>
</dbReference>
<organism evidence="9 10">
    <name type="scientific">Zalerion maritima</name>
    <dbReference type="NCBI Taxonomy" id="339359"/>
    <lineage>
        <taxon>Eukaryota</taxon>
        <taxon>Fungi</taxon>
        <taxon>Dikarya</taxon>
        <taxon>Ascomycota</taxon>
        <taxon>Pezizomycotina</taxon>
        <taxon>Sordariomycetes</taxon>
        <taxon>Lulworthiomycetidae</taxon>
        <taxon>Lulworthiales</taxon>
        <taxon>Lulworthiaceae</taxon>
        <taxon>Zalerion</taxon>
    </lineage>
</organism>
<evidence type="ECO:0000313" key="10">
    <source>
        <dbReference type="Proteomes" id="UP001201980"/>
    </source>
</evidence>
<dbReference type="CDD" id="cd03499">
    <property type="entry name" value="SQR_TypeC_SdhC"/>
    <property type="match status" value="1"/>
</dbReference>
<evidence type="ECO:0000256" key="6">
    <source>
        <dbReference type="ARBA" id="ARBA00023004"/>
    </source>
</evidence>
<dbReference type="Proteomes" id="UP001201980">
    <property type="component" value="Unassembled WGS sequence"/>
</dbReference>
<keyword evidence="6" id="KW-0408">Iron</keyword>
<evidence type="ECO:0000256" key="7">
    <source>
        <dbReference type="ARBA" id="ARBA00023136"/>
    </source>
</evidence>
<evidence type="ECO:0000256" key="8">
    <source>
        <dbReference type="SAM" id="Phobius"/>
    </source>
</evidence>
<dbReference type="GO" id="GO:0006099">
    <property type="term" value="P:tricarboxylic acid cycle"/>
    <property type="evidence" value="ECO:0007669"/>
    <property type="project" value="InterPro"/>
</dbReference>
<protein>
    <submittedName>
        <fullName evidence="9">Succinate dehydrogenase cytochrome b560 subunit</fullName>
    </submittedName>
</protein>
<dbReference type="Pfam" id="PF01127">
    <property type="entry name" value="Sdh_cyt"/>
    <property type="match status" value="1"/>
</dbReference>
<evidence type="ECO:0000313" key="9">
    <source>
        <dbReference type="EMBL" id="KAJ2904320.1"/>
    </source>
</evidence>
<dbReference type="GO" id="GO:0009055">
    <property type="term" value="F:electron transfer activity"/>
    <property type="evidence" value="ECO:0007669"/>
    <property type="project" value="InterPro"/>
</dbReference>
<evidence type="ECO:0000256" key="4">
    <source>
        <dbReference type="ARBA" id="ARBA00022723"/>
    </source>
</evidence>
<dbReference type="Gene3D" id="1.20.1300.10">
    <property type="entry name" value="Fumarate reductase/succinate dehydrogenase, transmembrane subunit"/>
    <property type="match status" value="1"/>
</dbReference>
<dbReference type="InterPro" id="IPR018495">
    <property type="entry name" value="Succ_DH_cyt_bsu_CS"/>
</dbReference>
<keyword evidence="7 8" id="KW-0472">Membrane</keyword>
<dbReference type="PROSITE" id="PS01001">
    <property type="entry name" value="SDH_CYT_2"/>
    <property type="match status" value="1"/>
</dbReference>
<keyword evidence="4" id="KW-0479">Metal-binding</keyword>
<keyword evidence="3 8" id="KW-0812">Transmembrane</keyword>
<reference evidence="9" key="1">
    <citation type="submission" date="2022-07" db="EMBL/GenBank/DDBJ databases">
        <title>Draft genome sequence of Zalerion maritima ATCC 34329, a (micro)plastics degrading marine fungus.</title>
        <authorList>
            <person name="Paco A."/>
            <person name="Goncalves M.F.M."/>
            <person name="Rocha-Santos T.A.P."/>
            <person name="Alves A."/>
        </authorList>
    </citation>
    <scope>NUCLEOTIDE SEQUENCE</scope>
    <source>
        <strain evidence="9">ATCC 34329</strain>
    </source>
</reference>
<gene>
    <name evidence="9" type="ORF">MKZ38_008379</name>
</gene>
<dbReference type="SUPFAM" id="SSF81343">
    <property type="entry name" value="Fumarate reductase respiratory complex transmembrane subunits"/>
    <property type="match status" value="1"/>
</dbReference>
<keyword evidence="10" id="KW-1185">Reference proteome</keyword>
<feature type="transmembrane region" description="Helical" evidence="8">
    <location>
        <begin position="112"/>
        <end position="137"/>
    </location>
</feature>
<dbReference type="GO" id="GO:0006121">
    <property type="term" value="P:mitochondrial electron transport, succinate to ubiquinone"/>
    <property type="evidence" value="ECO:0007669"/>
    <property type="project" value="TreeGrafter"/>
</dbReference>
<name>A0AAD5WVM0_9PEZI</name>
<dbReference type="PANTHER" id="PTHR10978">
    <property type="entry name" value="SUCCINATE DEHYDROGENASE CYTOCHROME B560 SUBUNIT"/>
    <property type="match status" value="1"/>
</dbReference>
<dbReference type="EMBL" id="JAKWBI020000057">
    <property type="protein sequence ID" value="KAJ2904320.1"/>
    <property type="molecule type" value="Genomic_DNA"/>
</dbReference>
<feature type="transmembrane region" description="Helical" evidence="8">
    <location>
        <begin position="158"/>
        <end position="180"/>
    </location>
</feature>